<dbReference type="InterPro" id="IPR018097">
    <property type="entry name" value="EGF_Ca-bd_CS"/>
</dbReference>
<evidence type="ECO:0000256" key="5">
    <source>
        <dbReference type="ARBA" id="ARBA00022692"/>
    </source>
</evidence>
<feature type="binding site" evidence="14">
    <location>
        <position position="623"/>
    </location>
    <ligand>
        <name>ATP</name>
        <dbReference type="ChEBI" id="CHEBI:30616"/>
    </ligand>
</feature>
<keyword evidence="8" id="KW-0418">Kinase</keyword>
<dbReference type="PROSITE" id="PS00108">
    <property type="entry name" value="PROTEIN_KINASE_ST"/>
    <property type="match status" value="1"/>
</dbReference>
<keyword evidence="10 15" id="KW-1133">Transmembrane helix</keyword>
<dbReference type="InterPro" id="IPR001881">
    <property type="entry name" value="EGF-like_Ca-bd_dom"/>
</dbReference>
<keyword evidence="19" id="KW-1185">Reference proteome</keyword>
<dbReference type="SUPFAM" id="SSF57184">
    <property type="entry name" value="Growth factor receptor domain"/>
    <property type="match status" value="1"/>
</dbReference>
<evidence type="ECO:0000256" key="8">
    <source>
        <dbReference type="ARBA" id="ARBA00022777"/>
    </source>
</evidence>
<keyword evidence="13" id="KW-0325">Glycoprotein</keyword>
<evidence type="ECO:0000256" key="11">
    <source>
        <dbReference type="ARBA" id="ARBA00023136"/>
    </source>
</evidence>
<dbReference type="GO" id="GO:0004674">
    <property type="term" value="F:protein serine/threonine kinase activity"/>
    <property type="evidence" value="ECO:0007669"/>
    <property type="project" value="UniProtKB-KW"/>
</dbReference>
<evidence type="ECO:0000259" key="17">
    <source>
        <dbReference type="PROSITE" id="PS50011"/>
    </source>
</evidence>
<evidence type="ECO:0000256" key="12">
    <source>
        <dbReference type="ARBA" id="ARBA00023157"/>
    </source>
</evidence>
<evidence type="ECO:0000256" key="4">
    <source>
        <dbReference type="ARBA" id="ARBA00022679"/>
    </source>
</evidence>
<feature type="transmembrane region" description="Helical" evidence="15">
    <location>
        <begin position="517"/>
        <end position="542"/>
    </location>
</feature>
<dbReference type="Pfam" id="PF00069">
    <property type="entry name" value="Pkinase"/>
    <property type="match status" value="1"/>
</dbReference>
<keyword evidence="4" id="KW-0808">Transferase</keyword>
<keyword evidence="3" id="KW-0245">EGF-like domain</keyword>
<dbReference type="SUPFAM" id="SSF56112">
    <property type="entry name" value="Protein kinase-like (PK-like)"/>
    <property type="match status" value="1"/>
</dbReference>
<evidence type="ECO:0000256" key="16">
    <source>
        <dbReference type="SAM" id="SignalP"/>
    </source>
</evidence>
<feature type="signal peptide" evidence="16">
    <location>
        <begin position="1"/>
        <end position="29"/>
    </location>
</feature>
<dbReference type="Pfam" id="PF13947">
    <property type="entry name" value="GUB_WAK_bind"/>
    <property type="match status" value="1"/>
</dbReference>
<dbReference type="PANTHER" id="PTHR27005:SF525">
    <property type="entry name" value="PROTEIN KINASE DOMAIN-CONTAINING PROTEIN"/>
    <property type="match status" value="1"/>
</dbReference>
<proteinExistence type="predicted"/>
<dbReference type="InterPro" id="IPR009030">
    <property type="entry name" value="Growth_fac_rcpt_cys_sf"/>
</dbReference>
<dbReference type="CDD" id="cd00054">
    <property type="entry name" value="EGF_CA"/>
    <property type="match status" value="1"/>
</dbReference>
<dbReference type="Gene3D" id="1.10.510.10">
    <property type="entry name" value="Transferase(Phosphotransferase) domain 1"/>
    <property type="match status" value="1"/>
</dbReference>
<accession>A0ABC9D3R0</accession>
<dbReference type="SMART" id="SM00220">
    <property type="entry name" value="S_TKc"/>
    <property type="match status" value="1"/>
</dbReference>
<dbReference type="PROSITE" id="PS01187">
    <property type="entry name" value="EGF_CA"/>
    <property type="match status" value="1"/>
</dbReference>
<dbReference type="Gene3D" id="2.10.25.10">
    <property type="entry name" value="Laminin"/>
    <property type="match status" value="2"/>
</dbReference>
<dbReference type="InterPro" id="IPR045274">
    <property type="entry name" value="WAK-like"/>
</dbReference>
<dbReference type="InterPro" id="IPR025287">
    <property type="entry name" value="WAK_GUB"/>
</dbReference>
<evidence type="ECO:0000256" key="14">
    <source>
        <dbReference type="PROSITE-ProRule" id="PRU10141"/>
    </source>
</evidence>
<organism evidence="18 19">
    <name type="scientific">Urochloa decumbens</name>
    <dbReference type="NCBI Taxonomy" id="240449"/>
    <lineage>
        <taxon>Eukaryota</taxon>
        <taxon>Viridiplantae</taxon>
        <taxon>Streptophyta</taxon>
        <taxon>Embryophyta</taxon>
        <taxon>Tracheophyta</taxon>
        <taxon>Spermatophyta</taxon>
        <taxon>Magnoliopsida</taxon>
        <taxon>Liliopsida</taxon>
        <taxon>Poales</taxon>
        <taxon>Poaceae</taxon>
        <taxon>PACMAD clade</taxon>
        <taxon>Panicoideae</taxon>
        <taxon>Panicodae</taxon>
        <taxon>Paniceae</taxon>
        <taxon>Melinidinae</taxon>
        <taxon>Urochloa</taxon>
    </lineage>
</organism>
<keyword evidence="5 15" id="KW-0812">Transmembrane</keyword>
<keyword evidence="2" id="KW-0723">Serine/threonine-protein kinase</keyword>
<dbReference type="CDD" id="cd14066">
    <property type="entry name" value="STKc_IRAK"/>
    <property type="match status" value="1"/>
</dbReference>
<dbReference type="AlphaFoldDB" id="A0ABC9D3R0"/>
<dbReference type="InterPro" id="IPR000719">
    <property type="entry name" value="Prot_kinase_dom"/>
</dbReference>
<keyword evidence="11 15" id="KW-0472">Membrane</keyword>
<dbReference type="PROSITE" id="PS50011">
    <property type="entry name" value="PROTEIN_KINASE_DOM"/>
    <property type="match status" value="1"/>
</dbReference>
<dbReference type="PROSITE" id="PS00107">
    <property type="entry name" value="PROTEIN_KINASE_ATP"/>
    <property type="match status" value="1"/>
</dbReference>
<evidence type="ECO:0000256" key="9">
    <source>
        <dbReference type="ARBA" id="ARBA00022840"/>
    </source>
</evidence>
<evidence type="ECO:0000256" key="13">
    <source>
        <dbReference type="ARBA" id="ARBA00023180"/>
    </source>
</evidence>
<feature type="chain" id="PRO_5044876173" description="Protein kinase domain-containing protein" evidence="16">
    <location>
        <begin position="30"/>
        <end position="930"/>
    </location>
</feature>
<dbReference type="InterPro" id="IPR017441">
    <property type="entry name" value="Protein_kinase_ATP_BS"/>
</dbReference>
<dbReference type="Proteomes" id="UP001497457">
    <property type="component" value="Chromosome 31b"/>
</dbReference>
<evidence type="ECO:0000256" key="2">
    <source>
        <dbReference type="ARBA" id="ARBA00022527"/>
    </source>
</evidence>
<reference evidence="18 19" key="2">
    <citation type="submission" date="2024-10" db="EMBL/GenBank/DDBJ databases">
        <authorList>
            <person name="Ryan C."/>
        </authorList>
    </citation>
    <scope>NUCLEOTIDE SEQUENCE [LARGE SCALE GENOMIC DNA]</scope>
</reference>
<dbReference type="PANTHER" id="PTHR27005">
    <property type="entry name" value="WALL-ASSOCIATED RECEPTOR KINASE-LIKE 21"/>
    <property type="match status" value="1"/>
</dbReference>
<dbReference type="InterPro" id="IPR011009">
    <property type="entry name" value="Kinase-like_dom_sf"/>
</dbReference>
<evidence type="ECO:0000256" key="1">
    <source>
        <dbReference type="ARBA" id="ARBA00004479"/>
    </source>
</evidence>
<dbReference type="GO" id="GO:0005524">
    <property type="term" value="F:ATP binding"/>
    <property type="evidence" value="ECO:0007669"/>
    <property type="project" value="UniProtKB-UniRule"/>
</dbReference>
<dbReference type="SMART" id="SM00179">
    <property type="entry name" value="EGF_CA"/>
    <property type="match status" value="2"/>
</dbReference>
<reference evidence="19" key="1">
    <citation type="submission" date="2024-06" db="EMBL/GenBank/DDBJ databases">
        <authorList>
            <person name="Ryan C."/>
        </authorList>
    </citation>
    <scope>NUCLEOTIDE SEQUENCE [LARGE SCALE GENOMIC DNA]</scope>
</reference>
<feature type="domain" description="Protein kinase" evidence="17">
    <location>
        <begin position="595"/>
        <end position="870"/>
    </location>
</feature>
<dbReference type="InterPro" id="IPR008271">
    <property type="entry name" value="Ser/Thr_kinase_AS"/>
</dbReference>
<evidence type="ECO:0000256" key="10">
    <source>
        <dbReference type="ARBA" id="ARBA00022989"/>
    </source>
</evidence>
<sequence>MHTLKLSKAMETLVLALLALAALSPATVAVERGGSNCSTSCGGVTIPYPFGIGSECSLPGFNLTCVTRADNSSYLLLGNLSITVPGSSFDSPPIPMFDVSNFPLIFGANIAYFVKVRDQFSIHWTAPGKPFAIPAGSSLAVVGCGVKASLFIGESDGEVGSCSVVCVEDDIMASLPQGLCVGIGCCLINTEVDLRAFTLNISRTGRASQLQEQVNAIITNQYFVNSSFQPSETESDLSGAGYPATLTWAIPHPPDCNSAIKDRANYACVSNRSYCLDSTIGGYVCLCTEGFNGNPYVFNGCVANNKTSSDDEESQDYDSMQPKANCPTSCGNVSLEFPFGSEIGCFAKLQLYLSCNPGRTPPILQMRDGSVVTRISINEGILRVLNSSVQNSSLAGSLYGFSGERGVVKWAVDKMTCKDATAFTEGYSYRCISDSDCVDVTDERTLNHVGYRCQCPPGFGGNPYIKDGCTDIDECMQPDKYICNGRCHNTFGNYTCTACPHGTDFNHATRKCKPSTVILGVSIGLSSGGGILFLAAFFAVLTRRWKRSVQKRLRRRYFHKNKGILLEQLISSDESASDGTKIFSLEELEKATNNFDHARVVGRGGHGTVYKGILTDQRVVAIKRSKVEASTEIEQFINEVSILSQINHRNVVKLHGCCLEAEVPLLVYEFISNGTLYDILHHEQNGILLALPWDERLRIAAEIAGALMYLHSAASVSILHRDVKCMNILLNESYTAKVSDFGASRSLPINETHLITGVQGTFGYMDPEYYHTGQLNEKTDVYSFGVILLELLTRKKPIFENENGEKQNLSNHFLWAIGERPLEEIVDQHILGEASEEAIAGTARLAEECLNATRGERPTMKDVEMRLQMLRARKAAAQGARRGEEMIHARSEVPKANGIGGGAIPVSAGHHGTRQYSLEQEFVSSARVPR</sequence>
<keyword evidence="7 14" id="KW-0547">Nucleotide-binding</keyword>
<evidence type="ECO:0000313" key="19">
    <source>
        <dbReference type="Proteomes" id="UP001497457"/>
    </source>
</evidence>
<evidence type="ECO:0000256" key="15">
    <source>
        <dbReference type="SAM" id="Phobius"/>
    </source>
</evidence>
<evidence type="ECO:0000256" key="7">
    <source>
        <dbReference type="ARBA" id="ARBA00022741"/>
    </source>
</evidence>
<dbReference type="EMBL" id="OZ075141">
    <property type="protein sequence ID" value="CAL5030930.1"/>
    <property type="molecule type" value="Genomic_DNA"/>
</dbReference>
<keyword evidence="12" id="KW-1015">Disulfide bond</keyword>
<keyword evidence="9 14" id="KW-0067">ATP-binding</keyword>
<evidence type="ECO:0000256" key="6">
    <source>
        <dbReference type="ARBA" id="ARBA00022729"/>
    </source>
</evidence>
<dbReference type="FunFam" id="1.10.510.10:FF:000084">
    <property type="entry name" value="Wall-associated receptor kinase 2"/>
    <property type="match status" value="1"/>
</dbReference>
<evidence type="ECO:0000256" key="3">
    <source>
        <dbReference type="ARBA" id="ARBA00022536"/>
    </source>
</evidence>
<keyword evidence="6 16" id="KW-0732">Signal</keyword>
<comment type="subcellular location">
    <subcellularLocation>
        <location evidence="1">Membrane</location>
        <topology evidence="1">Single-pass type I membrane protein</topology>
    </subcellularLocation>
</comment>
<dbReference type="Gene3D" id="3.30.200.20">
    <property type="entry name" value="Phosphorylase Kinase, domain 1"/>
    <property type="match status" value="1"/>
</dbReference>
<protein>
    <recommendedName>
        <fullName evidence="17">Protein kinase domain-containing protein</fullName>
    </recommendedName>
</protein>
<dbReference type="GO" id="GO:0016020">
    <property type="term" value="C:membrane"/>
    <property type="evidence" value="ECO:0007669"/>
    <property type="project" value="UniProtKB-SubCell"/>
</dbReference>
<gene>
    <name evidence="18" type="ORF">URODEC1_LOCUS81332</name>
</gene>
<dbReference type="InterPro" id="IPR000742">
    <property type="entry name" value="EGF"/>
</dbReference>
<dbReference type="SMART" id="SM00181">
    <property type="entry name" value="EGF"/>
    <property type="match status" value="3"/>
</dbReference>
<name>A0ABC9D3R0_9POAL</name>
<evidence type="ECO:0000313" key="18">
    <source>
        <dbReference type="EMBL" id="CAL5030930.1"/>
    </source>
</evidence>
<dbReference type="FunFam" id="3.30.200.20:FF:000043">
    <property type="entry name" value="Wall-associated receptor kinase 2"/>
    <property type="match status" value="1"/>
</dbReference>